<accession>A0A382C2D9</accession>
<dbReference type="InterPro" id="IPR019004">
    <property type="entry name" value="YqeY/Aim41"/>
</dbReference>
<evidence type="ECO:0008006" key="2">
    <source>
        <dbReference type="Google" id="ProtNLM"/>
    </source>
</evidence>
<gene>
    <name evidence="1" type="ORF">METZ01_LOCUS172786</name>
</gene>
<dbReference type="InterPro" id="IPR003789">
    <property type="entry name" value="Asn/Gln_tRNA_amidoTrase-B-like"/>
</dbReference>
<dbReference type="InterPro" id="IPR042184">
    <property type="entry name" value="YqeY/Aim41_N"/>
</dbReference>
<dbReference type="PANTHER" id="PTHR28055">
    <property type="entry name" value="ALTERED INHERITANCE OF MITOCHONDRIA PROTEIN 41, MITOCHONDRIAL"/>
    <property type="match status" value="1"/>
</dbReference>
<reference evidence="1" key="1">
    <citation type="submission" date="2018-05" db="EMBL/GenBank/DDBJ databases">
        <authorList>
            <person name="Lanie J.A."/>
            <person name="Ng W.-L."/>
            <person name="Kazmierczak K.M."/>
            <person name="Andrzejewski T.M."/>
            <person name="Davidsen T.M."/>
            <person name="Wayne K.J."/>
            <person name="Tettelin H."/>
            <person name="Glass J.I."/>
            <person name="Rusch D."/>
            <person name="Podicherti R."/>
            <person name="Tsui H.-C.T."/>
            <person name="Winkler M.E."/>
        </authorList>
    </citation>
    <scope>NUCLEOTIDE SEQUENCE</scope>
</reference>
<dbReference type="Pfam" id="PF09424">
    <property type="entry name" value="YqeY"/>
    <property type="match status" value="1"/>
</dbReference>
<dbReference type="SUPFAM" id="SSF89095">
    <property type="entry name" value="GatB/YqeY motif"/>
    <property type="match status" value="1"/>
</dbReference>
<dbReference type="AlphaFoldDB" id="A0A382C2D9"/>
<protein>
    <recommendedName>
        <fullName evidence="2">GatB/YqeY domain-containing protein</fullName>
    </recommendedName>
</protein>
<sequence length="153" mass="17773">MSIREDIEKKYKQSLKERNVNLTNTIRLIKSAIKNKDIAARSLETKEEIKDQEILSLLQNLIKQRKDSIEAFKIADRQDLIEKEQSEIQIINLFLPQQKNEKETENIINQLIQEQNLNSLKDMGKLMSFLKKDYSGEIDMGLAGKIAKLKLSI</sequence>
<name>A0A382C2D9_9ZZZZ</name>
<dbReference type="EMBL" id="UINC01032376">
    <property type="protein sequence ID" value="SVB19932.1"/>
    <property type="molecule type" value="Genomic_DNA"/>
</dbReference>
<proteinExistence type="predicted"/>
<dbReference type="InterPro" id="IPR023168">
    <property type="entry name" value="GatB_Yqey_C_2"/>
</dbReference>
<dbReference type="Gene3D" id="1.10.1510.10">
    <property type="entry name" value="Uncharacterised protein YqeY/AIM41 PF09424, N-terminal domain"/>
    <property type="match status" value="1"/>
</dbReference>
<dbReference type="Gene3D" id="1.10.10.410">
    <property type="match status" value="1"/>
</dbReference>
<organism evidence="1">
    <name type="scientific">marine metagenome</name>
    <dbReference type="NCBI Taxonomy" id="408172"/>
    <lineage>
        <taxon>unclassified sequences</taxon>
        <taxon>metagenomes</taxon>
        <taxon>ecological metagenomes</taxon>
    </lineage>
</organism>
<dbReference type="GO" id="GO:0016884">
    <property type="term" value="F:carbon-nitrogen ligase activity, with glutamine as amido-N-donor"/>
    <property type="evidence" value="ECO:0007669"/>
    <property type="project" value="InterPro"/>
</dbReference>
<dbReference type="PANTHER" id="PTHR28055:SF1">
    <property type="entry name" value="ALTERED INHERITANCE OF MITOCHONDRIA PROTEIN 41, MITOCHONDRIAL"/>
    <property type="match status" value="1"/>
</dbReference>
<evidence type="ECO:0000313" key="1">
    <source>
        <dbReference type="EMBL" id="SVB19932.1"/>
    </source>
</evidence>